<feature type="transmembrane region" description="Helical" evidence="7">
    <location>
        <begin position="385"/>
        <end position="405"/>
    </location>
</feature>
<feature type="transmembrane region" description="Helical" evidence="7">
    <location>
        <begin position="425"/>
        <end position="445"/>
    </location>
</feature>
<dbReference type="Proteomes" id="UP001500618">
    <property type="component" value="Unassembled WGS sequence"/>
</dbReference>
<organism evidence="9 10">
    <name type="scientific">Fodinicola feengrottensis</name>
    <dbReference type="NCBI Taxonomy" id="435914"/>
    <lineage>
        <taxon>Bacteria</taxon>
        <taxon>Bacillati</taxon>
        <taxon>Actinomycetota</taxon>
        <taxon>Actinomycetes</taxon>
        <taxon>Mycobacteriales</taxon>
        <taxon>Fodinicola</taxon>
    </lineage>
</organism>
<dbReference type="Pfam" id="PF00361">
    <property type="entry name" value="Proton_antipo_M"/>
    <property type="match status" value="1"/>
</dbReference>
<keyword evidence="10" id="KW-1185">Reference proteome</keyword>
<feature type="transmembrane region" description="Helical" evidence="7">
    <location>
        <begin position="6"/>
        <end position="24"/>
    </location>
</feature>
<dbReference type="InterPro" id="IPR010227">
    <property type="entry name" value="NADH_Q_OxRdtase_chainM/4"/>
</dbReference>
<feature type="transmembrane region" description="Helical" evidence="7">
    <location>
        <begin position="31"/>
        <end position="55"/>
    </location>
</feature>
<dbReference type="PANTHER" id="PTHR43507:SF1">
    <property type="entry name" value="NADH-UBIQUINONE OXIDOREDUCTASE CHAIN 4"/>
    <property type="match status" value="1"/>
</dbReference>
<keyword evidence="5 7" id="KW-0472">Membrane</keyword>
<evidence type="ECO:0000256" key="7">
    <source>
        <dbReference type="SAM" id="Phobius"/>
    </source>
</evidence>
<dbReference type="NCBIfam" id="NF004500">
    <property type="entry name" value="PRK05846.1-4"/>
    <property type="match status" value="1"/>
</dbReference>
<comment type="caution">
    <text evidence="9">The sequence shown here is derived from an EMBL/GenBank/DDBJ whole genome shotgun (WGS) entry which is preliminary data.</text>
</comment>
<dbReference type="InterPro" id="IPR001750">
    <property type="entry name" value="ND/Mrp_TM"/>
</dbReference>
<feature type="domain" description="NADH:quinone oxidoreductase/Mrp antiporter transmembrane" evidence="8">
    <location>
        <begin position="142"/>
        <end position="432"/>
    </location>
</feature>
<dbReference type="NCBIfam" id="TIGR01972">
    <property type="entry name" value="NDH_I_M"/>
    <property type="match status" value="1"/>
</dbReference>
<evidence type="ECO:0000259" key="8">
    <source>
        <dbReference type="Pfam" id="PF00361"/>
    </source>
</evidence>
<comment type="similarity">
    <text evidence="2">Belongs to the complex I subunit 4 family.</text>
</comment>
<evidence type="ECO:0000256" key="1">
    <source>
        <dbReference type="ARBA" id="ARBA00004127"/>
    </source>
</evidence>
<protein>
    <submittedName>
        <fullName evidence="9">NADH-quinone oxidoreductase subunit M</fullName>
    </submittedName>
</protein>
<feature type="transmembrane region" description="Helical" evidence="7">
    <location>
        <begin position="346"/>
        <end position="369"/>
    </location>
</feature>
<evidence type="ECO:0000256" key="3">
    <source>
        <dbReference type="ARBA" id="ARBA00022692"/>
    </source>
</evidence>
<dbReference type="RefSeq" id="WP_344306049.1">
    <property type="nucleotide sequence ID" value="NZ_BAAANY010000001.1"/>
</dbReference>
<dbReference type="InterPro" id="IPR003918">
    <property type="entry name" value="NADH_UbQ_OxRdtase"/>
</dbReference>
<feature type="transmembrane region" description="Helical" evidence="7">
    <location>
        <begin position="147"/>
        <end position="166"/>
    </location>
</feature>
<accession>A0ABN2FQ68</accession>
<evidence type="ECO:0000256" key="5">
    <source>
        <dbReference type="ARBA" id="ARBA00023136"/>
    </source>
</evidence>
<evidence type="ECO:0000256" key="6">
    <source>
        <dbReference type="RuleBase" id="RU000320"/>
    </source>
</evidence>
<proteinExistence type="inferred from homology"/>
<feature type="transmembrane region" description="Helical" evidence="7">
    <location>
        <begin position="124"/>
        <end position="141"/>
    </location>
</feature>
<evidence type="ECO:0000256" key="2">
    <source>
        <dbReference type="ARBA" id="ARBA00009025"/>
    </source>
</evidence>
<keyword evidence="3 6" id="KW-0812">Transmembrane</keyword>
<feature type="transmembrane region" description="Helical" evidence="7">
    <location>
        <begin position="258"/>
        <end position="279"/>
    </location>
</feature>
<sequence>MSNFPYLSVLTLFPLVGALVLMVLPKGNDKLVKIVALVWSLLSLVLTGFAAVAFVPSGPRFQLVESYPWIPAFGVHFGFGVDGIALVMLGLVGVLTPVVVLASWHDAEKYAGAPGVTGKRSTKAFFALMLALQTCMVGVFVATDVFFFYVFFEVMLVPMYFLISSYGGPRRQYAAVKFFLYSLLGGLLMLAAVIGLYVVSINHVTHIGTFDFTALTKLMIDPGMQKALFLGFFVAFAIKAPLFPFHTWLPDAGGQAPAGVAVLLVGVLDKVGTFGFLRYCIPLFPDASKFFAPYVFALALIGIFYGAFLAIGQSDLKRLVSYTSVAHFGFIALGCFAFTSQAGVGAVLYMVNHGLSTGALFLVVGFLAARRQSVSVADFGGTHKLVPLISGAFFIAGLSALALPGTNSFVSEFLVLIGTFTVNSAVAVIATLGMIMAALYVLWMYQRTMQGPLKAGQQPMVDMSTREKWVIAPLLVLIIFTGVYPKPITDVITPAIHYTMQDVGKSDPMPSALGGGK</sequence>
<dbReference type="PRINTS" id="PR01437">
    <property type="entry name" value="NUOXDRDTASE4"/>
</dbReference>
<feature type="transmembrane region" description="Helical" evidence="7">
    <location>
        <begin position="227"/>
        <end position="246"/>
    </location>
</feature>
<evidence type="ECO:0000313" key="9">
    <source>
        <dbReference type="EMBL" id="GAA1655351.1"/>
    </source>
</evidence>
<feature type="transmembrane region" description="Helical" evidence="7">
    <location>
        <begin position="75"/>
        <end position="104"/>
    </location>
</feature>
<feature type="transmembrane region" description="Helical" evidence="7">
    <location>
        <begin position="319"/>
        <end position="340"/>
    </location>
</feature>
<keyword evidence="4 7" id="KW-1133">Transmembrane helix</keyword>
<name>A0ABN2FQ68_9ACTN</name>
<gene>
    <name evidence="9" type="ORF">GCM10009765_00620</name>
</gene>
<comment type="subcellular location">
    <subcellularLocation>
        <location evidence="1">Endomembrane system</location>
        <topology evidence="1">Multi-pass membrane protein</topology>
    </subcellularLocation>
    <subcellularLocation>
        <location evidence="6">Membrane</location>
        <topology evidence="6">Multi-pass membrane protein</topology>
    </subcellularLocation>
</comment>
<dbReference type="EMBL" id="BAAANY010000001">
    <property type="protein sequence ID" value="GAA1655351.1"/>
    <property type="molecule type" value="Genomic_DNA"/>
</dbReference>
<feature type="transmembrane region" description="Helical" evidence="7">
    <location>
        <begin position="291"/>
        <end position="312"/>
    </location>
</feature>
<reference evidence="9 10" key="1">
    <citation type="journal article" date="2019" name="Int. J. Syst. Evol. Microbiol.">
        <title>The Global Catalogue of Microorganisms (GCM) 10K type strain sequencing project: providing services to taxonomists for standard genome sequencing and annotation.</title>
        <authorList>
            <consortium name="The Broad Institute Genomics Platform"/>
            <consortium name="The Broad Institute Genome Sequencing Center for Infectious Disease"/>
            <person name="Wu L."/>
            <person name="Ma J."/>
        </authorList>
    </citation>
    <scope>NUCLEOTIDE SEQUENCE [LARGE SCALE GENOMIC DNA]</scope>
    <source>
        <strain evidence="9 10">JCM 14718</strain>
    </source>
</reference>
<evidence type="ECO:0000313" key="10">
    <source>
        <dbReference type="Proteomes" id="UP001500618"/>
    </source>
</evidence>
<evidence type="ECO:0000256" key="4">
    <source>
        <dbReference type="ARBA" id="ARBA00022989"/>
    </source>
</evidence>
<feature type="transmembrane region" description="Helical" evidence="7">
    <location>
        <begin position="466"/>
        <end position="484"/>
    </location>
</feature>
<feature type="transmembrane region" description="Helical" evidence="7">
    <location>
        <begin position="178"/>
        <end position="199"/>
    </location>
</feature>
<dbReference type="PANTHER" id="PTHR43507">
    <property type="entry name" value="NADH-UBIQUINONE OXIDOREDUCTASE CHAIN 4"/>
    <property type="match status" value="1"/>
</dbReference>